<dbReference type="SUPFAM" id="SSF52374">
    <property type="entry name" value="Nucleotidylyl transferase"/>
    <property type="match status" value="1"/>
</dbReference>
<dbReference type="PANTHER" id="PTHR12039:SF0">
    <property type="entry name" value="NICOTINAMIDE-NUCLEOTIDE ADENYLYLTRANSFERASE"/>
    <property type="match status" value="1"/>
</dbReference>
<dbReference type="Gene3D" id="3.40.50.620">
    <property type="entry name" value="HUPs"/>
    <property type="match status" value="1"/>
</dbReference>
<evidence type="ECO:0000313" key="3">
    <source>
        <dbReference type="Proteomes" id="UP001642484"/>
    </source>
</evidence>
<dbReference type="InterPro" id="IPR014729">
    <property type="entry name" value="Rossmann-like_a/b/a_fold"/>
</dbReference>
<dbReference type="Proteomes" id="UP001642484">
    <property type="component" value="Unassembled WGS sequence"/>
</dbReference>
<name>A0ABP0LMK4_9DINO</name>
<feature type="compositionally biased region" description="Basic and acidic residues" evidence="1">
    <location>
        <begin position="29"/>
        <end position="43"/>
    </location>
</feature>
<dbReference type="EMBL" id="CAXAMN010013335">
    <property type="protein sequence ID" value="CAK9040409.1"/>
    <property type="molecule type" value="Genomic_DNA"/>
</dbReference>
<dbReference type="InterPro" id="IPR051182">
    <property type="entry name" value="Euk_NMN_adenylyltrnsfrase"/>
</dbReference>
<sequence>MGSGPMSCLHREEGGEEDSRAYVSSEPHVMVENDKVERSHSSEMEDSDDEDAYDKSSEELWPVLKLQGKLEALSKRSPALEERRLAVLLTTGAMNPLHRGHAQLIHQAVDRLHKEGYDVVGAWLSPSHDGYVQPKALKMGTIGLSALFRLEAARRAVLEDELLSIGSWEAKKPGRWPDYPEVAMALQRKLRKVEKAWNLTQGFKVFYACGTDHATNQGLYRGFLTDRGFGVVIVPRLGEEAKKEQPERNVFVAERIDGEGAGYNSTMIRSALKIHRHSVVTKTLPNQELRGFLLNLGALQGLDLCETRSPATMFHIVYTWCQIWLCQSRSSSNMCPWCTPYRLQTSFCGRAARTTALSVRTSKSLAWIMALCRVPQSLES</sequence>
<reference evidence="2 3" key="1">
    <citation type="submission" date="2024-02" db="EMBL/GenBank/DDBJ databases">
        <authorList>
            <person name="Chen Y."/>
            <person name="Shah S."/>
            <person name="Dougan E. K."/>
            <person name="Thang M."/>
            <person name="Chan C."/>
        </authorList>
    </citation>
    <scope>NUCLEOTIDE SEQUENCE [LARGE SCALE GENOMIC DNA]</scope>
</reference>
<comment type="caution">
    <text evidence="2">The sequence shown here is derived from an EMBL/GenBank/DDBJ whole genome shotgun (WGS) entry which is preliminary data.</text>
</comment>
<evidence type="ECO:0008006" key="4">
    <source>
        <dbReference type="Google" id="ProtNLM"/>
    </source>
</evidence>
<organism evidence="2 3">
    <name type="scientific">Durusdinium trenchii</name>
    <dbReference type="NCBI Taxonomy" id="1381693"/>
    <lineage>
        <taxon>Eukaryota</taxon>
        <taxon>Sar</taxon>
        <taxon>Alveolata</taxon>
        <taxon>Dinophyceae</taxon>
        <taxon>Suessiales</taxon>
        <taxon>Symbiodiniaceae</taxon>
        <taxon>Durusdinium</taxon>
    </lineage>
</organism>
<accession>A0ABP0LMK4</accession>
<feature type="region of interest" description="Disordered" evidence="1">
    <location>
        <begin position="1"/>
        <end position="54"/>
    </location>
</feature>
<keyword evidence="3" id="KW-1185">Reference proteome</keyword>
<feature type="compositionally biased region" description="Basic and acidic residues" evidence="1">
    <location>
        <begin position="9"/>
        <end position="20"/>
    </location>
</feature>
<gene>
    <name evidence="2" type="ORF">CCMP2556_LOCUS21758</name>
</gene>
<evidence type="ECO:0000313" key="2">
    <source>
        <dbReference type="EMBL" id="CAK9040409.1"/>
    </source>
</evidence>
<dbReference type="PANTHER" id="PTHR12039">
    <property type="entry name" value="NICOTINAMIDE MONONUCLEOTIDE ADENYLYLTRANSFERASE"/>
    <property type="match status" value="1"/>
</dbReference>
<proteinExistence type="predicted"/>
<protein>
    <recommendedName>
        <fullName evidence="4">Cytidyltransferase-like domain-containing protein</fullName>
    </recommendedName>
</protein>
<evidence type="ECO:0000256" key="1">
    <source>
        <dbReference type="SAM" id="MobiDB-lite"/>
    </source>
</evidence>